<evidence type="ECO:0000313" key="4">
    <source>
        <dbReference type="Proteomes" id="UP001551210"/>
    </source>
</evidence>
<evidence type="ECO:0000313" key="3">
    <source>
        <dbReference type="EMBL" id="MEU7296918.1"/>
    </source>
</evidence>
<dbReference type="InterPro" id="IPR011055">
    <property type="entry name" value="Dup_hybrid_motif"/>
</dbReference>
<feature type="signal peptide" evidence="1">
    <location>
        <begin position="1"/>
        <end position="27"/>
    </location>
</feature>
<accession>A0ABV3D4S9</accession>
<protein>
    <submittedName>
        <fullName evidence="3">Peptidoglycan DD-metalloendopeptidase family protein</fullName>
    </submittedName>
</protein>
<dbReference type="Proteomes" id="UP001551210">
    <property type="component" value="Unassembled WGS sequence"/>
</dbReference>
<dbReference type="Gene3D" id="2.115.10.10">
    <property type="entry name" value="Tachylectin 2"/>
    <property type="match status" value="1"/>
</dbReference>
<dbReference type="CDD" id="cd12797">
    <property type="entry name" value="M23_peptidase"/>
    <property type="match status" value="1"/>
</dbReference>
<dbReference type="InterPro" id="IPR050570">
    <property type="entry name" value="Cell_wall_metabolism_enzyme"/>
</dbReference>
<gene>
    <name evidence="3" type="ORF">AB0A76_27575</name>
</gene>
<dbReference type="EMBL" id="JBEZAM010000051">
    <property type="protein sequence ID" value="MEU7296918.1"/>
    <property type="molecule type" value="Genomic_DNA"/>
</dbReference>
<dbReference type="SUPFAM" id="SSF51261">
    <property type="entry name" value="Duplicated hybrid motif"/>
    <property type="match status" value="1"/>
</dbReference>
<reference evidence="3 4" key="1">
    <citation type="submission" date="2024-06" db="EMBL/GenBank/DDBJ databases">
        <title>The Natural Products Discovery Center: Release of the First 8490 Sequenced Strains for Exploring Actinobacteria Biosynthetic Diversity.</title>
        <authorList>
            <person name="Kalkreuter E."/>
            <person name="Kautsar S.A."/>
            <person name="Yang D."/>
            <person name="Bader C.D."/>
            <person name="Teijaro C.N."/>
            <person name="Fluegel L."/>
            <person name="Davis C.M."/>
            <person name="Simpson J.R."/>
            <person name="Lauterbach L."/>
            <person name="Steele A.D."/>
            <person name="Gui C."/>
            <person name="Meng S."/>
            <person name="Li G."/>
            <person name="Viehrig K."/>
            <person name="Ye F."/>
            <person name="Su P."/>
            <person name="Kiefer A.F."/>
            <person name="Nichols A."/>
            <person name="Cepeda A.J."/>
            <person name="Yan W."/>
            <person name="Fan B."/>
            <person name="Jiang Y."/>
            <person name="Adhikari A."/>
            <person name="Zheng C.-J."/>
            <person name="Schuster L."/>
            <person name="Cowan T.M."/>
            <person name="Smanski M.J."/>
            <person name="Chevrette M.G."/>
            <person name="De Carvalho L.P.S."/>
            <person name="Shen B."/>
        </authorList>
    </citation>
    <scope>NUCLEOTIDE SEQUENCE [LARGE SCALE GENOMIC DNA]</scope>
    <source>
        <strain evidence="3 4">NPDC045705</strain>
    </source>
</reference>
<dbReference type="SUPFAM" id="SSF63829">
    <property type="entry name" value="Calcium-dependent phosphotriesterase"/>
    <property type="match status" value="1"/>
</dbReference>
<dbReference type="PANTHER" id="PTHR21666:SF270">
    <property type="entry name" value="MUREIN HYDROLASE ACTIVATOR ENVC"/>
    <property type="match status" value="1"/>
</dbReference>
<dbReference type="Gene3D" id="2.70.70.10">
    <property type="entry name" value="Glucose Permease (Domain IIA)"/>
    <property type="match status" value="1"/>
</dbReference>
<comment type="caution">
    <text evidence="3">The sequence shown here is derived from an EMBL/GenBank/DDBJ whole genome shotgun (WGS) entry which is preliminary data.</text>
</comment>
<feature type="domain" description="M23ase beta-sheet core" evidence="2">
    <location>
        <begin position="323"/>
        <end position="410"/>
    </location>
</feature>
<dbReference type="Pfam" id="PF01551">
    <property type="entry name" value="Peptidase_M23"/>
    <property type="match status" value="1"/>
</dbReference>
<feature type="chain" id="PRO_5047026266" evidence="1">
    <location>
        <begin position="28"/>
        <end position="439"/>
    </location>
</feature>
<dbReference type="PANTHER" id="PTHR21666">
    <property type="entry name" value="PEPTIDASE-RELATED"/>
    <property type="match status" value="1"/>
</dbReference>
<dbReference type="RefSeq" id="WP_359213594.1">
    <property type="nucleotide sequence ID" value="NZ_JBEZAM010000051.1"/>
</dbReference>
<keyword evidence="4" id="KW-1185">Reference proteome</keyword>
<proteinExistence type="predicted"/>
<dbReference type="InterPro" id="IPR016047">
    <property type="entry name" value="M23ase_b-sheet_dom"/>
</dbReference>
<sequence>MTRRRRSTVRTLLTAAMAFGLATAATATTAAGHAGTPRTAQGPGIARTASADADCSGSVSVYGALADGRLTYSQIDPSSGNRLKTHVGPDLGFVPKALATLNFNTVLATDASGTLYRIDVKTNNLSLALMSAPTPIGTGWTHDKLVYDGHGHLYGTAGGVLLQYLVSQPKPAGSQHIGQRREIGNGFVLKALTSTGDDRLLANTDDGRLLEYRIDGTGNWTGRQLAAANWSGFDKLVSPGGGLYYGVTPAGGMYWYQDLNPDDGTGSDIVYHNDDPVDVSGWTQTLLSAEPETATCVGRQYAYVLPHSAVPRSELDDPHHDYSAIDIQIPIGTPVYAVTRGTVGHIDGGFGNGISLTDANGATYIYGHLDSRGVAAGTTVTPGQYLGESGNTGQSTGPHLHFEIRIGGTKHCPQQLLLALYDGTTPPSPNSLPTSGCSY</sequence>
<evidence type="ECO:0000259" key="2">
    <source>
        <dbReference type="Pfam" id="PF01551"/>
    </source>
</evidence>
<organism evidence="3 4">
    <name type="scientific">Streptomyces exfoliatus</name>
    <name type="common">Streptomyces hydrogenans</name>
    <dbReference type="NCBI Taxonomy" id="1905"/>
    <lineage>
        <taxon>Bacteria</taxon>
        <taxon>Bacillati</taxon>
        <taxon>Actinomycetota</taxon>
        <taxon>Actinomycetes</taxon>
        <taxon>Kitasatosporales</taxon>
        <taxon>Streptomycetaceae</taxon>
        <taxon>Streptomyces</taxon>
    </lineage>
</organism>
<evidence type="ECO:0000256" key="1">
    <source>
        <dbReference type="SAM" id="SignalP"/>
    </source>
</evidence>
<name>A0ABV3D4S9_STREX</name>
<keyword evidence="1" id="KW-0732">Signal</keyword>